<proteinExistence type="predicted"/>
<reference evidence="1 2" key="1">
    <citation type="submission" date="2016-11" db="EMBL/GenBank/DDBJ databases">
        <authorList>
            <person name="Jaros S."/>
            <person name="Januszkiewicz K."/>
            <person name="Wedrychowicz H."/>
        </authorList>
    </citation>
    <scope>NUCLEOTIDE SEQUENCE [LARGE SCALE GENOMIC DNA]</scope>
    <source>
        <strain evidence="1 2">DSM 26883</strain>
    </source>
</reference>
<dbReference type="Proteomes" id="UP000184436">
    <property type="component" value="Unassembled WGS sequence"/>
</dbReference>
<dbReference type="AlphaFoldDB" id="A0A1M4VA83"/>
<dbReference type="RefSeq" id="WP_168770361.1">
    <property type="nucleotide sequence ID" value="NZ_JBCLUR010000003.1"/>
</dbReference>
<gene>
    <name evidence="1" type="ORF">SAMN05444349_104151</name>
</gene>
<name>A0A1M4VA83_9BACE</name>
<accession>A0A1M4VA83</accession>
<dbReference type="STRING" id="871325.SAMN05444349_104151"/>
<keyword evidence="2" id="KW-1185">Reference proteome</keyword>
<evidence type="ECO:0000313" key="2">
    <source>
        <dbReference type="Proteomes" id="UP000184436"/>
    </source>
</evidence>
<evidence type="ECO:0000313" key="1">
    <source>
        <dbReference type="EMBL" id="SHE65864.1"/>
    </source>
</evidence>
<dbReference type="EMBL" id="FQVD01000004">
    <property type="protein sequence ID" value="SHE65864.1"/>
    <property type="molecule type" value="Genomic_DNA"/>
</dbReference>
<organism evidence="1 2">
    <name type="scientific">Bacteroides faecichinchillae</name>
    <dbReference type="NCBI Taxonomy" id="871325"/>
    <lineage>
        <taxon>Bacteria</taxon>
        <taxon>Pseudomonadati</taxon>
        <taxon>Bacteroidota</taxon>
        <taxon>Bacteroidia</taxon>
        <taxon>Bacteroidales</taxon>
        <taxon>Bacteroidaceae</taxon>
        <taxon>Bacteroides</taxon>
    </lineage>
</organism>
<protein>
    <submittedName>
        <fullName evidence="1">Uncharacterized protein</fullName>
    </submittedName>
</protein>
<sequence length="50" mass="5813">MIDNLYQGIISRMIACFTEEYYFKDDSLIANYSVMGYGLKVVLIRKLSIL</sequence>